<organism evidence="2 3">
    <name type="scientific">Mycena alexandri</name>
    <dbReference type="NCBI Taxonomy" id="1745969"/>
    <lineage>
        <taxon>Eukaryota</taxon>
        <taxon>Fungi</taxon>
        <taxon>Dikarya</taxon>
        <taxon>Basidiomycota</taxon>
        <taxon>Agaricomycotina</taxon>
        <taxon>Agaricomycetes</taxon>
        <taxon>Agaricomycetidae</taxon>
        <taxon>Agaricales</taxon>
        <taxon>Marasmiineae</taxon>
        <taxon>Mycenaceae</taxon>
        <taxon>Mycena</taxon>
    </lineage>
</organism>
<dbReference type="AlphaFoldDB" id="A0AAD6T9C7"/>
<feature type="compositionally biased region" description="Polar residues" evidence="1">
    <location>
        <begin position="79"/>
        <end position="96"/>
    </location>
</feature>
<reference evidence="2" key="1">
    <citation type="submission" date="2023-03" db="EMBL/GenBank/DDBJ databases">
        <title>Massive genome expansion in bonnet fungi (Mycena s.s.) driven by repeated elements and novel gene families across ecological guilds.</title>
        <authorList>
            <consortium name="Lawrence Berkeley National Laboratory"/>
            <person name="Harder C.B."/>
            <person name="Miyauchi S."/>
            <person name="Viragh M."/>
            <person name="Kuo A."/>
            <person name="Thoen E."/>
            <person name="Andreopoulos B."/>
            <person name="Lu D."/>
            <person name="Skrede I."/>
            <person name="Drula E."/>
            <person name="Henrissat B."/>
            <person name="Morin E."/>
            <person name="Kohler A."/>
            <person name="Barry K."/>
            <person name="LaButti K."/>
            <person name="Morin E."/>
            <person name="Salamov A."/>
            <person name="Lipzen A."/>
            <person name="Mereny Z."/>
            <person name="Hegedus B."/>
            <person name="Baldrian P."/>
            <person name="Stursova M."/>
            <person name="Weitz H."/>
            <person name="Taylor A."/>
            <person name="Grigoriev I.V."/>
            <person name="Nagy L.G."/>
            <person name="Martin F."/>
            <person name="Kauserud H."/>
        </authorList>
    </citation>
    <scope>NUCLEOTIDE SEQUENCE</scope>
    <source>
        <strain evidence="2">CBHHK200</strain>
    </source>
</reference>
<dbReference type="EMBL" id="JARJCM010000013">
    <property type="protein sequence ID" value="KAJ7042151.1"/>
    <property type="molecule type" value="Genomic_DNA"/>
</dbReference>
<feature type="compositionally biased region" description="Basic residues" evidence="1">
    <location>
        <begin position="101"/>
        <end position="110"/>
    </location>
</feature>
<keyword evidence="3" id="KW-1185">Reference proteome</keyword>
<protein>
    <submittedName>
        <fullName evidence="2">Uncharacterized protein</fullName>
    </submittedName>
</protein>
<feature type="compositionally biased region" description="Basic and acidic residues" evidence="1">
    <location>
        <begin position="69"/>
        <end position="78"/>
    </location>
</feature>
<sequence length="177" mass="17614">MGRGVGQRREGGGAAGLFTFGRLSANTKGIMSTRTLIPASVQCQQGSCPSSDVQQQGEGGGGASGSNKMDVDKVEESSASRPQTPSTMSEKTSSVVTTKASKAKSGKATKGKGNCGQFPGVPSTCVAALETPLKGPSTSSMLTSCDPTTIAAVSDSATAAVSDSAHTAATYNVSTEA</sequence>
<evidence type="ECO:0000313" key="3">
    <source>
        <dbReference type="Proteomes" id="UP001218188"/>
    </source>
</evidence>
<evidence type="ECO:0000256" key="1">
    <source>
        <dbReference type="SAM" id="MobiDB-lite"/>
    </source>
</evidence>
<dbReference type="Proteomes" id="UP001218188">
    <property type="component" value="Unassembled WGS sequence"/>
</dbReference>
<accession>A0AAD6T9C7</accession>
<proteinExistence type="predicted"/>
<feature type="region of interest" description="Disordered" evidence="1">
    <location>
        <begin position="42"/>
        <end position="118"/>
    </location>
</feature>
<name>A0AAD6T9C7_9AGAR</name>
<evidence type="ECO:0000313" key="2">
    <source>
        <dbReference type="EMBL" id="KAJ7042151.1"/>
    </source>
</evidence>
<comment type="caution">
    <text evidence="2">The sequence shown here is derived from an EMBL/GenBank/DDBJ whole genome shotgun (WGS) entry which is preliminary data.</text>
</comment>
<gene>
    <name evidence="2" type="ORF">C8F04DRAFT_1176328</name>
</gene>